<organism evidence="4 5">
    <name type="scientific">Candidula unifasciata</name>
    <dbReference type="NCBI Taxonomy" id="100452"/>
    <lineage>
        <taxon>Eukaryota</taxon>
        <taxon>Metazoa</taxon>
        <taxon>Spiralia</taxon>
        <taxon>Lophotrochozoa</taxon>
        <taxon>Mollusca</taxon>
        <taxon>Gastropoda</taxon>
        <taxon>Heterobranchia</taxon>
        <taxon>Euthyneura</taxon>
        <taxon>Panpulmonata</taxon>
        <taxon>Eupulmonata</taxon>
        <taxon>Stylommatophora</taxon>
        <taxon>Helicina</taxon>
        <taxon>Helicoidea</taxon>
        <taxon>Geomitridae</taxon>
        <taxon>Candidula</taxon>
    </lineage>
</organism>
<dbReference type="InterPro" id="IPR046341">
    <property type="entry name" value="SET_dom_sf"/>
</dbReference>
<dbReference type="AlphaFoldDB" id="A0A8S3Z847"/>
<feature type="region of interest" description="Disordered" evidence="3">
    <location>
        <begin position="172"/>
        <end position="207"/>
    </location>
</feature>
<protein>
    <recommendedName>
        <fullName evidence="6">Histone-lysine N-methyltransferase</fullName>
    </recommendedName>
</protein>
<gene>
    <name evidence="4" type="ORF">CUNI_LOCUS10837</name>
</gene>
<dbReference type="PROSITE" id="PS51543">
    <property type="entry name" value="FYRC"/>
    <property type="match status" value="1"/>
</dbReference>
<dbReference type="Proteomes" id="UP000678393">
    <property type="component" value="Unassembled WGS sequence"/>
</dbReference>
<evidence type="ECO:0000313" key="5">
    <source>
        <dbReference type="Proteomes" id="UP000678393"/>
    </source>
</evidence>
<dbReference type="GO" id="GO:0035097">
    <property type="term" value="C:histone methyltransferase complex"/>
    <property type="evidence" value="ECO:0007669"/>
    <property type="project" value="TreeGrafter"/>
</dbReference>
<reference evidence="4" key="1">
    <citation type="submission" date="2021-04" db="EMBL/GenBank/DDBJ databases">
        <authorList>
            <consortium name="Molecular Ecology Group"/>
        </authorList>
    </citation>
    <scope>NUCLEOTIDE SEQUENCE</scope>
</reference>
<dbReference type="Pfam" id="PF05965">
    <property type="entry name" value="FYRC"/>
    <property type="match status" value="1"/>
</dbReference>
<dbReference type="GO" id="GO:0042800">
    <property type="term" value="F:histone H3K4 methyltransferase activity"/>
    <property type="evidence" value="ECO:0007669"/>
    <property type="project" value="TreeGrafter"/>
</dbReference>
<accession>A0A8S3Z847</accession>
<proteinExistence type="predicted"/>
<dbReference type="InterPro" id="IPR003889">
    <property type="entry name" value="FYrich_C"/>
</dbReference>
<dbReference type="PANTHER" id="PTHR45838">
    <property type="entry name" value="HISTONE-LYSINE-N-METHYLTRANSFERASE 2 KMT2 FAMILY MEMBER"/>
    <property type="match status" value="1"/>
</dbReference>
<feature type="region of interest" description="Disordered" evidence="3">
    <location>
        <begin position="259"/>
        <end position="279"/>
    </location>
</feature>
<evidence type="ECO:0008006" key="6">
    <source>
        <dbReference type="Google" id="ProtNLM"/>
    </source>
</evidence>
<dbReference type="OrthoDB" id="308383at2759"/>
<evidence type="ECO:0000256" key="3">
    <source>
        <dbReference type="SAM" id="MobiDB-lite"/>
    </source>
</evidence>
<dbReference type="SUPFAM" id="SSF82199">
    <property type="entry name" value="SET domain"/>
    <property type="match status" value="1"/>
</dbReference>
<feature type="compositionally biased region" description="Basic and acidic residues" evidence="3">
    <location>
        <begin position="1"/>
        <end position="29"/>
    </location>
</feature>
<evidence type="ECO:0000256" key="2">
    <source>
        <dbReference type="ARBA" id="ARBA00023163"/>
    </source>
</evidence>
<evidence type="ECO:0000256" key="1">
    <source>
        <dbReference type="ARBA" id="ARBA00023015"/>
    </source>
</evidence>
<feature type="region of interest" description="Disordered" evidence="3">
    <location>
        <begin position="1"/>
        <end position="134"/>
    </location>
</feature>
<keyword evidence="2" id="KW-0804">Transcription</keyword>
<dbReference type="GO" id="GO:0045893">
    <property type="term" value="P:positive regulation of DNA-templated transcription"/>
    <property type="evidence" value="ECO:0007669"/>
    <property type="project" value="TreeGrafter"/>
</dbReference>
<dbReference type="Gene3D" id="2.170.270.10">
    <property type="entry name" value="SET domain"/>
    <property type="match status" value="1"/>
</dbReference>
<dbReference type="EMBL" id="CAJHNH020002002">
    <property type="protein sequence ID" value="CAG5125279.1"/>
    <property type="molecule type" value="Genomic_DNA"/>
</dbReference>
<feature type="compositionally biased region" description="Basic and acidic residues" evidence="3">
    <location>
        <begin position="261"/>
        <end position="279"/>
    </location>
</feature>
<feature type="non-terminal residue" evidence="4">
    <location>
        <position position="1"/>
    </location>
</feature>
<comment type="caution">
    <text evidence="4">The sequence shown here is derived from an EMBL/GenBank/DDBJ whole genome shotgun (WGS) entry which is preliminary data.</text>
</comment>
<dbReference type="Gene3D" id="3.30.160.360">
    <property type="match status" value="1"/>
</dbReference>
<dbReference type="PANTHER" id="PTHR45838:SF4">
    <property type="entry name" value="HISTONE-LYSINE N-METHYLTRANSFERASE TRITHORAX"/>
    <property type="match status" value="1"/>
</dbReference>
<feature type="compositionally biased region" description="Low complexity" evidence="3">
    <location>
        <begin position="106"/>
        <end position="125"/>
    </location>
</feature>
<sequence length="494" mass="54875">MKDLCSDRRSSEGGEHSKPGVSSDVEKLKSLSSSSPSPLNEPLTIIITDEYKDEKFSPSSRDLSDDCSSVQSQDSRRSSLRRSTMTQRNAAPAHLAKTRSKESKLSMSPDGSSCSSLLSPKSCTSRIEDKPSPKETMLEAVGLISRRSLELSPNSDIDGTALNKPLRLQPRVSPTAMTPKREKRSPAHAGAGGNMRPSIMAGGLPKPGSSTVKSIAITYDPVIIDDVKLDHHPLIHHKKGVDSLPQPTLEEEVVATPLDLGRGEHPHGPGARSDRERSQSRLKFEITSDDGFSCQGDTVEDAWNQVLERVQDVRAASRMKQLSYAGISGRTMFGLDHNAVVYLIEQLYGALHCHHNYKFRFHKYDLDQADEEVALNPSGAARSESFASRKPFDMFNFLKSVYRTKPGDDEREKEEEMALKSSRRATSLSLPMAMRFRKLKTFAKEAVDVYRSKIHGRGLFCKRNIDAGEMVIEYAGEVIRASLTDKREKYYESK</sequence>
<evidence type="ECO:0000313" key="4">
    <source>
        <dbReference type="EMBL" id="CAG5125279.1"/>
    </source>
</evidence>
<name>A0A8S3Z847_9EUPU</name>
<keyword evidence="1" id="KW-0805">Transcription regulation</keyword>
<dbReference type="SMART" id="SM00542">
    <property type="entry name" value="FYRC"/>
    <property type="match status" value="1"/>
</dbReference>
<keyword evidence="5" id="KW-1185">Reference proteome</keyword>